<dbReference type="InterPro" id="IPR004875">
    <property type="entry name" value="DDE_SF_endonuclease_dom"/>
</dbReference>
<keyword evidence="4" id="KW-1185">Reference proteome</keyword>
<dbReference type="Pfam" id="PF03221">
    <property type="entry name" value="HTH_Tnp_Tc5"/>
    <property type="match status" value="1"/>
</dbReference>
<keyword evidence="1" id="KW-0238">DNA-binding</keyword>
<dbReference type="InterPro" id="IPR006600">
    <property type="entry name" value="HTH_CenpB_DNA-bd_dom"/>
</dbReference>
<accession>A0A3N4J1I5</accession>
<feature type="domain" description="HTH CENPB-type" evidence="2">
    <location>
        <begin position="93"/>
        <end position="168"/>
    </location>
</feature>
<feature type="non-terminal residue" evidence="3">
    <location>
        <position position="1"/>
    </location>
</feature>
<dbReference type="Proteomes" id="UP000276215">
    <property type="component" value="Unassembled WGS sequence"/>
</dbReference>
<dbReference type="SMART" id="SM00674">
    <property type="entry name" value="CENPB"/>
    <property type="match status" value="1"/>
</dbReference>
<proteinExistence type="predicted"/>
<dbReference type="Gene3D" id="1.10.10.60">
    <property type="entry name" value="Homeodomain-like"/>
    <property type="match status" value="1"/>
</dbReference>
<name>A0A3N4J1I5_9PEZI</name>
<dbReference type="PANTHER" id="PTHR19303">
    <property type="entry name" value="TRANSPOSON"/>
    <property type="match status" value="1"/>
</dbReference>
<dbReference type="SUPFAM" id="SSF46689">
    <property type="entry name" value="Homeodomain-like"/>
    <property type="match status" value="1"/>
</dbReference>
<dbReference type="GO" id="GO:0005634">
    <property type="term" value="C:nucleus"/>
    <property type="evidence" value="ECO:0007669"/>
    <property type="project" value="TreeGrafter"/>
</dbReference>
<evidence type="ECO:0000256" key="1">
    <source>
        <dbReference type="ARBA" id="ARBA00023125"/>
    </source>
</evidence>
<dbReference type="GO" id="GO:0003677">
    <property type="term" value="F:DNA binding"/>
    <property type="evidence" value="ECO:0007669"/>
    <property type="project" value="UniProtKB-KW"/>
</dbReference>
<organism evidence="3 4">
    <name type="scientific">Choiromyces venosus 120613-1</name>
    <dbReference type="NCBI Taxonomy" id="1336337"/>
    <lineage>
        <taxon>Eukaryota</taxon>
        <taxon>Fungi</taxon>
        <taxon>Dikarya</taxon>
        <taxon>Ascomycota</taxon>
        <taxon>Pezizomycotina</taxon>
        <taxon>Pezizomycetes</taxon>
        <taxon>Pezizales</taxon>
        <taxon>Tuberaceae</taxon>
        <taxon>Choiromyces</taxon>
    </lineage>
</organism>
<sequence>KKPGPKRKQLAESLRAAPRRVEYPYRSYKVSYKLRVLSYWITPSIGAGPTQLRKPTRAETATRFGVPEANLSRWKKEEQEGKFQGLTLEQYRVPGGGRRRKWEVLEQALYEKFRYRRASGGIVRRGWFRRVSKELFLQHYPDEAQTSFCFSNGWFRRFLSFHQVSLRFVTNTASQLPSDFSNAILNWMRFNRQNSQLRPGNGQVPGDVLADVGRYTLSNIVNMDQTPLPFEYLEERTYNQKGEKTIWAQSSHSGWDKRQATIQLAVFADGIPRVKPLVFFRGLGVGATILTERETYDPRVVVKFNPKAYANSSNMVEWLDEQLVPILEGRPTLLVLDLFGAHKTEEVLDTFSANDIVVSMIPGGCTSLVQPLDVSINQPFKDILRVEEERILLAGERLVGSMIGRRRVLTTWAVGEAWERFTRDRREVVVKAFRVLGISLPISSVCDQEISVKGVDLPFLIDGLQNWREGGVLEEEEVELDEAEDEREIFYEEN</sequence>
<dbReference type="PROSITE" id="PS51253">
    <property type="entry name" value="HTH_CENPB"/>
    <property type="match status" value="1"/>
</dbReference>
<dbReference type="AlphaFoldDB" id="A0A3N4J1I5"/>
<reference evidence="3 4" key="1">
    <citation type="journal article" date="2018" name="Nat. Ecol. Evol.">
        <title>Pezizomycetes genomes reveal the molecular basis of ectomycorrhizal truffle lifestyle.</title>
        <authorList>
            <person name="Murat C."/>
            <person name="Payen T."/>
            <person name="Noel B."/>
            <person name="Kuo A."/>
            <person name="Morin E."/>
            <person name="Chen J."/>
            <person name="Kohler A."/>
            <person name="Krizsan K."/>
            <person name="Balestrini R."/>
            <person name="Da Silva C."/>
            <person name="Montanini B."/>
            <person name="Hainaut M."/>
            <person name="Levati E."/>
            <person name="Barry K.W."/>
            <person name="Belfiori B."/>
            <person name="Cichocki N."/>
            <person name="Clum A."/>
            <person name="Dockter R.B."/>
            <person name="Fauchery L."/>
            <person name="Guy J."/>
            <person name="Iotti M."/>
            <person name="Le Tacon F."/>
            <person name="Lindquist E.A."/>
            <person name="Lipzen A."/>
            <person name="Malagnac F."/>
            <person name="Mello A."/>
            <person name="Molinier V."/>
            <person name="Miyauchi S."/>
            <person name="Poulain J."/>
            <person name="Riccioni C."/>
            <person name="Rubini A."/>
            <person name="Sitrit Y."/>
            <person name="Splivallo R."/>
            <person name="Traeger S."/>
            <person name="Wang M."/>
            <person name="Zifcakova L."/>
            <person name="Wipf D."/>
            <person name="Zambonelli A."/>
            <person name="Paolocci F."/>
            <person name="Nowrousian M."/>
            <person name="Ottonello S."/>
            <person name="Baldrian P."/>
            <person name="Spatafora J.W."/>
            <person name="Henrissat B."/>
            <person name="Nagy L.G."/>
            <person name="Aury J.M."/>
            <person name="Wincker P."/>
            <person name="Grigoriev I.V."/>
            <person name="Bonfante P."/>
            <person name="Martin F.M."/>
        </authorList>
    </citation>
    <scope>NUCLEOTIDE SEQUENCE [LARGE SCALE GENOMIC DNA]</scope>
    <source>
        <strain evidence="3 4">120613-1</strain>
    </source>
</reference>
<evidence type="ECO:0000313" key="4">
    <source>
        <dbReference type="Proteomes" id="UP000276215"/>
    </source>
</evidence>
<dbReference type="EMBL" id="ML120478">
    <property type="protein sequence ID" value="RPA92222.1"/>
    <property type="molecule type" value="Genomic_DNA"/>
</dbReference>
<evidence type="ECO:0000313" key="3">
    <source>
        <dbReference type="EMBL" id="RPA92222.1"/>
    </source>
</evidence>
<dbReference type="InterPro" id="IPR050863">
    <property type="entry name" value="CenT-Element_Derived"/>
</dbReference>
<dbReference type="InterPro" id="IPR009057">
    <property type="entry name" value="Homeodomain-like_sf"/>
</dbReference>
<gene>
    <name evidence="3" type="ORF">L873DRAFT_1710947</name>
</gene>
<protein>
    <recommendedName>
        <fullName evidence="2">HTH CENPB-type domain-containing protein</fullName>
    </recommendedName>
</protein>
<dbReference type="Pfam" id="PF03184">
    <property type="entry name" value="DDE_1"/>
    <property type="match status" value="1"/>
</dbReference>
<evidence type="ECO:0000259" key="2">
    <source>
        <dbReference type="PROSITE" id="PS51253"/>
    </source>
</evidence>
<dbReference type="OrthoDB" id="5422788at2759"/>